<accession>A0A5N6VAG4</accession>
<keyword evidence="3 5" id="KW-1133">Transmembrane helix</keyword>
<keyword evidence="2 5" id="KW-0812">Transmembrane</keyword>
<evidence type="ECO:0000256" key="1">
    <source>
        <dbReference type="ARBA" id="ARBA00004141"/>
    </source>
</evidence>
<gene>
    <name evidence="6" type="ORF">BDV40DRAFT_284392</name>
</gene>
<dbReference type="GO" id="GO:0022857">
    <property type="term" value="F:transmembrane transporter activity"/>
    <property type="evidence" value="ECO:0007669"/>
    <property type="project" value="TreeGrafter"/>
</dbReference>
<evidence type="ECO:0008006" key="8">
    <source>
        <dbReference type="Google" id="ProtNLM"/>
    </source>
</evidence>
<dbReference type="SUPFAM" id="SSF103473">
    <property type="entry name" value="MFS general substrate transporter"/>
    <property type="match status" value="1"/>
</dbReference>
<evidence type="ECO:0000313" key="7">
    <source>
        <dbReference type="Proteomes" id="UP000326950"/>
    </source>
</evidence>
<evidence type="ECO:0000256" key="2">
    <source>
        <dbReference type="ARBA" id="ARBA00022692"/>
    </source>
</evidence>
<evidence type="ECO:0000313" key="6">
    <source>
        <dbReference type="EMBL" id="KAE8167894.1"/>
    </source>
</evidence>
<comment type="subcellular location">
    <subcellularLocation>
        <location evidence="1">Membrane</location>
        <topology evidence="1">Multi-pass membrane protein</topology>
    </subcellularLocation>
</comment>
<organism evidence="6 7">
    <name type="scientific">Aspergillus tamarii</name>
    <dbReference type="NCBI Taxonomy" id="41984"/>
    <lineage>
        <taxon>Eukaryota</taxon>
        <taxon>Fungi</taxon>
        <taxon>Dikarya</taxon>
        <taxon>Ascomycota</taxon>
        <taxon>Pezizomycotina</taxon>
        <taxon>Eurotiomycetes</taxon>
        <taxon>Eurotiomycetidae</taxon>
        <taxon>Eurotiales</taxon>
        <taxon>Aspergillaceae</taxon>
        <taxon>Aspergillus</taxon>
        <taxon>Aspergillus subgen. Circumdati</taxon>
    </lineage>
</organism>
<evidence type="ECO:0000256" key="3">
    <source>
        <dbReference type="ARBA" id="ARBA00022989"/>
    </source>
</evidence>
<dbReference type="GO" id="GO:0005886">
    <property type="term" value="C:plasma membrane"/>
    <property type="evidence" value="ECO:0007669"/>
    <property type="project" value="TreeGrafter"/>
</dbReference>
<dbReference type="AlphaFoldDB" id="A0A5N6VAG4"/>
<keyword evidence="4 5" id="KW-0472">Membrane</keyword>
<evidence type="ECO:0000256" key="5">
    <source>
        <dbReference type="SAM" id="Phobius"/>
    </source>
</evidence>
<dbReference type="PANTHER" id="PTHR23502">
    <property type="entry name" value="MAJOR FACILITATOR SUPERFAMILY"/>
    <property type="match status" value="1"/>
</dbReference>
<name>A0A5N6VAG4_ASPTM</name>
<dbReference type="PANTHER" id="PTHR23502:SF47">
    <property type="entry name" value="MAJOR FACILITATOR SUPERFAMILY (MFS) PROFILE DOMAIN-CONTAINING PROTEIN-RELATED"/>
    <property type="match status" value="1"/>
</dbReference>
<dbReference type="OrthoDB" id="446368at2759"/>
<dbReference type="EMBL" id="ML738587">
    <property type="protein sequence ID" value="KAE8167894.1"/>
    <property type="molecule type" value="Genomic_DNA"/>
</dbReference>
<feature type="transmembrane region" description="Helical" evidence="5">
    <location>
        <begin position="316"/>
        <end position="335"/>
    </location>
</feature>
<sequence>MITLVASLMASFVTFASYIFSTAEKQTVTEFHVSHEVTILGFSFFMLSHGRRLPLTLGVIAFYVFQVLAAVAQNVPTIVICRFIGSLLSRWLLSIVGATPADIWGSVEREIAACIYSSATFSGPVLSVSNLFVHETHAPTLLRRFQARQCYFNTSIFLTKYLARPLAMLASKSIFQLTKLYMPLVHGTLYLLFDAYPISFEDQRGWCAGVGALPFLGITEGGGKVAPEECLIPMMVGAVVLPPGLFWSAWTSSPHITLVLQTLANIPIEMGIQVIHTMGPNYMVDVYPPYAASAVSANAFIRSMAAAGFSRFATPLYDHMSVLMIPVPILFYLYGERLRSMGHYRVA</sequence>
<proteinExistence type="predicted"/>
<dbReference type="Proteomes" id="UP000326950">
    <property type="component" value="Unassembled WGS sequence"/>
</dbReference>
<reference evidence="6 7" key="1">
    <citation type="submission" date="2019-04" db="EMBL/GenBank/DDBJ databases">
        <title>Friends and foes A comparative genomics study of 23 Aspergillus species from section Flavi.</title>
        <authorList>
            <consortium name="DOE Joint Genome Institute"/>
            <person name="Kjaerbolling I."/>
            <person name="Vesth T."/>
            <person name="Frisvad J.C."/>
            <person name="Nybo J.L."/>
            <person name="Theobald S."/>
            <person name="Kildgaard S."/>
            <person name="Isbrandt T."/>
            <person name="Kuo A."/>
            <person name="Sato A."/>
            <person name="Lyhne E.K."/>
            <person name="Kogle M.E."/>
            <person name="Wiebenga A."/>
            <person name="Kun R.S."/>
            <person name="Lubbers R.J."/>
            <person name="Makela M.R."/>
            <person name="Barry K."/>
            <person name="Chovatia M."/>
            <person name="Clum A."/>
            <person name="Daum C."/>
            <person name="Haridas S."/>
            <person name="He G."/>
            <person name="LaButti K."/>
            <person name="Lipzen A."/>
            <person name="Mondo S."/>
            <person name="Riley R."/>
            <person name="Salamov A."/>
            <person name="Simmons B.A."/>
            <person name="Magnuson J.K."/>
            <person name="Henrissat B."/>
            <person name="Mortensen U.H."/>
            <person name="Larsen T.O."/>
            <person name="Devries R.P."/>
            <person name="Grigoriev I.V."/>
            <person name="Machida M."/>
            <person name="Baker S.E."/>
            <person name="Andersen M.R."/>
        </authorList>
    </citation>
    <scope>NUCLEOTIDE SEQUENCE [LARGE SCALE GENOMIC DNA]</scope>
    <source>
        <strain evidence="6 7">CBS 117626</strain>
    </source>
</reference>
<evidence type="ECO:0000256" key="4">
    <source>
        <dbReference type="ARBA" id="ARBA00023136"/>
    </source>
</evidence>
<dbReference type="InterPro" id="IPR036259">
    <property type="entry name" value="MFS_trans_sf"/>
</dbReference>
<protein>
    <recommendedName>
        <fullName evidence="8">Major facilitator superfamily domain-containing protein</fullName>
    </recommendedName>
</protein>
<dbReference type="Gene3D" id="1.20.1250.20">
    <property type="entry name" value="MFS general substrate transporter like domains"/>
    <property type="match status" value="1"/>
</dbReference>
<keyword evidence="7" id="KW-1185">Reference proteome</keyword>